<reference evidence="1 2" key="1">
    <citation type="journal article" date="2019" name="Sci. Rep.">
        <title>Orb-weaving spider Araneus ventricosus genome elucidates the spidroin gene catalogue.</title>
        <authorList>
            <person name="Kono N."/>
            <person name="Nakamura H."/>
            <person name="Ohtoshi R."/>
            <person name="Moran D.A.P."/>
            <person name="Shinohara A."/>
            <person name="Yoshida Y."/>
            <person name="Fujiwara M."/>
            <person name="Mori M."/>
            <person name="Tomita M."/>
            <person name="Arakawa K."/>
        </authorList>
    </citation>
    <scope>NUCLEOTIDE SEQUENCE [LARGE SCALE GENOMIC DNA]</scope>
</reference>
<sequence>MTLSRLYNYQKYCSDEARPINQSSQELPLDEMSETNRLAWVRARARLQHFLKPENSFPQSPSRMEFSCSPNEHLDLPIILPILSLVPA</sequence>
<evidence type="ECO:0000313" key="2">
    <source>
        <dbReference type="Proteomes" id="UP000499080"/>
    </source>
</evidence>
<organism evidence="1 2">
    <name type="scientific">Araneus ventricosus</name>
    <name type="common">Orbweaver spider</name>
    <name type="synonym">Epeira ventricosa</name>
    <dbReference type="NCBI Taxonomy" id="182803"/>
    <lineage>
        <taxon>Eukaryota</taxon>
        <taxon>Metazoa</taxon>
        <taxon>Ecdysozoa</taxon>
        <taxon>Arthropoda</taxon>
        <taxon>Chelicerata</taxon>
        <taxon>Arachnida</taxon>
        <taxon>Araneae</taxon>
        <taxon>Araneomorphae</taxon>
        <taxon>Entelegynae</taxon>
        <taxon>Araneoidea</taxon>
        <taxon>Araneidae</taxon>
        <taxon>Araneus</taxon>
    </lineage>
</organism>
<protein>
    <submittedName>
        <fullName evidence="1">Uncharacterized protein</fullName>
    </submittedName>
</protein>
<evidence type="ECO:0000313" key="1">
    <source>
        <dbReference type="EMBL" id="GBO25286.1"/>
    </source>
</evidence>
<accession>A0A4Y2VM69</accession>
<dbReference type="AlphaFoldDB" id="A0A4Y2VM69"/>
<proteinExistence type="predicted"/>
<name>A0A4Y2VM69_ARAVE</name>
<comment type="caution">
    <text evidence="1">The sequence shown here is derived from an EMBL/GenBank/DDBJ whole genome shotgun (WGS) entry which is preliminary data.</text>
</comment>
<dbReference type="Proteomes" id="UP000499080">
    <property type="component" value="Unassembled WGS sequence"/>
</dbReference>
<gene>
    <name evidence="1" type="ORF">AVEN_245372_1</name>
</gene>
<keyword evidence="2" id="KW-1185">Reference proteome</keyword>
<dbReference type="EMBL" id="BGPR01048255">
    <property type="protein sequence ID" value="GBO25286.1"/>
    <property type="molecule type" value="Genomic_DNA"/>
</dbReference>